<dbReference type="Proteomes" id="UP000562982">
    <property type="component" value="Unassembled WGS sequence"/>
</dbReference>
<organism evidence="5 6">
    <name type="scientific">Gluconacetobacter liquefaciens</name>
    <name type="common">Acetobacter liquefaciens</name>
    <dbReference type="NCBI Taxonomy" id="89584"/>
    <lineage>
        <taxon>Bacteria</taxon>
        <taxon>Pseudomonadati</taxon>
        <taxon>Pseudomonadota</taxon>
        <taxon>Alphaproteobacteria</taxon>
        <taxon>Acetobacterales</taxon>
        <taxon>Acetobacteraceae</taxon>
        <taxon>Gluconacetobacter</taxon>
    </lineage>
</organism>
<protein>
    <submittedName>
        <fullName evidence="5">ADP-ribose pyrophosphatase YjhB (NUDIX family)</fullName>
    </submittedName>
    <submittedName>
        <fullName evidence="4">NUDIX hydrolase</fullName>
    </submittedName>
</protein>
<dbReference type="Proteomes" id="UP000254958">
    <property type="component" value="Unassembled WGS sequence"/>
</dbReference>
<accession>A0A370GA16</accession>
<dbReference type="Gene3D" id="6.10.250.1120">
    <property type="match status" value="1"/>
</dbReference>
<comment type="caution">
    <text evidence="5">The sequence shown here is derived from an EMBL/GenBank/DDBJ whole genome shotgun (WGS) entry which is preliminary data.</text>
</comment>
<reference evidence="5 6" key="1">
    <citation type="submission" date="2018-07" db="EMBL/GenBank/DDBJ databases">
        <title>Genomic Encyclopedia of Type Strains, Phase IV (KMG-IV): sequencing the most valuable type-strain genomes for metagenomic binning, comparative biology and taxonomic classification.</title>
        <authorList>
            <person name="Goeker M."/>
        </authorList>
    </citation>
    <scope>NUCLEOTIDE SEQUENCE [LARGE SCALE GENOMIC DNA]</scope>
    <source>
        <strain evidence="5 6">DSM 5603</strain>
    </source>
</reference>
<dbReference type="SUPFAM" id="SSF55811">
    <property type="entry name" value="Nudix"/>
    <property type="match status" value="1"/>
</dbReference>
<sequence length="210" mass="23325">MSGEPDWLVWGREIQAIAQTGLTFARDPFDRERYEALRTIAAQMMAVGCDEPVARIEALFAGQEGYATPKVEVRAAVFDDSGRILMVREVLDEGRWTLPGGWADVNLTPAENAVKEVREESGYIVTVRRLAAVWDRTRQGHGSKAFSCAKLFFLCDLAGGEAATSVETSEIAWFGADEIPEDLSLGRVLPGQIRRMFDHYREPGLPADFE</sequence>
<dbReference type="InterPro" id="IPR000086">
    <property type="entry name" value="NUDIX_hydrolase_dom"/>
</dbReference>
<evidence type="ECO:0000256" key="2">
    <source>
        <dbReference type="ARBA" id="ARBA00022801"/>
    </source>
</evidence>
<feature type="domain" description="Nudix hydrolase" evidence="3">
    <location>
        <begin position="68"/>
        <end position="196"/>
    </location>
</feature>
<name>A0A370GA16_GLULI</name>
<comment type="cofactor">
    <cofactor evidence="1">
        <name>Mg(2+)</name>
        <dbReference type="ChEBI" id="CHEBI:18420"/>
    </cofactor>
</comment>
<dbReference type="OrthoDB" id="8480561at2"/>
<dbReference type="Pfam" id="PF00293">
    <property type="entry name" value="NUDIX"/>
    <property type="match status" value="1"/>
</dbReference>
<keyword evidence="6" id="KW-1185">Reference proteome</keyword>
<evidence type="ECO:0000256" key="1">
    <source>
        <dbReference type="ARBA" id="ARBA00001946"/>
    </source>
</evidence>
<gene>
    <name evidence="5" type="ORF">C7453_103274</name>
    <name evidence="4" type="ORF">HLH32_07730</name>
</gene>
<dbReference type="PROSITE" id="PS51462">
    <property type="entry name" value="NUDIX"/>
    <property type="match status" value="1"/>
</dbReference>
<proteinExistence type="predicted"/>
<dbReference type="Pfam" id="PF12535">
    <property type="entry name" value="Nudix_N"/>
    <property type="match status" value="1"/>
</dbReference>
<evidence type="ECO:0000259" key="3">
    <source>
        <dbReference type="PROSITE" id="PS51462"/>
    </source>
</evidence>
<dbReference type="PANTHER" id="PTHR43046:SF16">
    <property type="entry name" value="ADP-RIBOSE PYROPHOSPHATASE YJHB-RELATED"/>
    <property type="match status" value="1"/>
</dbReference>
<dbReference type="AlphaFoldDB" id="A0A370GA16"/>
<dbReference type="InterPro" id="IPR015797">
    <property type="entry name" value="NUDIX_hydrolase-like_dom_sf"/>
</dbReference>
<evidence type="ECO:0000313" key="4">
    <source>
        <dbReference type="EMBL" id="MBB2186275.1"/>
    </source>
</evidence>
<dbReference type="RefSeq" id="WP_114726940.1">
    <property type="nucleotide sequence ID" value="NZ_BJMI01000002.1"/>
</dbReference>
<reference evidence="4 7" key="2">
    <citation type="submission" date="2020-04" db="EMBL/GenBank/DDBJ databases">
        <title>Description of novel Gluconacetobacter.</title>
        <authorList>
            <person name="Sombolestani A."/>
        </authorList>
    </citation>
    <scope>NUCLEOTIDE SEQUENCE [LARGE SCALE GENOMIC DNA]</scope>
    <source>
        <strain evidence="4 7">LMG 1382</strain>
    </source>
</reference>
<dbReference type="EMBL" id="QQAW01000003">
    <property type="protein sequence ID" value="RDI38813.1"/>
    <property type="molecule type" value="Genomic_DNA"/>
</dbReference>
<dbReference type="EMBL" id="JABEQI010000003">
    <property type="protein sequence ID" value="MBB2186275.1"/>
    <property type="molecule type" value="Genomic_DNA"/>
</dbReference>
<dbReference type="CDD" id="cd04672">
    <property type="entry name" value="NUDIX_CDP-Chase_like"/>
    <property type="match status" value="1"/>
</dbReference>
<keyword evidence="2 4" id="KW-0378">Hydrolase</keyword>
<dbReference type="PANTHER" id="PTHR43046">
    <property type="entry name" value="GDP-MANNOSE MANNOSYL HYDROLASE"/>
    <property type="match status" value="1"/>
</dbReference>
<evidence type="ECO:0000313" key="6">
    <source>
        <dbReference type="Proteomes" id="UP000254958"/>
    </source>
</evidence>
<dbReference type="InterPro" id="IPR059176">
    <property type="entry name" value="UDP-X_N"/>
</dbReference>
<evidence type="ECO:0000313" key="5">
    <source>
        <dbReference type="EMBL" id="RDI38813.1"/>
    </source>
</evidence>
<dbReference type="GO" id="GO:0016787">
    <property type="term" value="F:hydrolase activity"/>
    <property type="evidence" value="ECO:0007669"/>
    <property type="project" value="UniProtKB-KW"/>
</dbReference>
<dbReference type="Gene3D" id="3.90.79.10">
    <property type="entry name" value="Nucleoside Triphosphate Pyrophosphohydrolase"/>
    <property type="match status" value="1"/>
</dbReference>
<evidence type="ECO:0000313" key="7">
    <source>
        <dbReference type="Proteomes" id="UP000562982"/>
    </source>
</evidence>